<dbReference type="SUPFAM" id="SSF56112">
    <property type="entry name" value="Protein kinase-like (PK-like)"/>
    <property type="match status" value="1"/>
</dbReference>
<keyword evidence="23" id="KW-1185">Reference proteome</keyword>
<dbReference type="SMART" id="SM00220">
    <property type="entry name" value="S_TKc"/>
    <property type="match status" value="1"/>
</dbReference>
<keyword evidence="4" id="KW-0808">Transferase</keyword>
<dbReference type="SMR" id="A0A445C068"/>
<dbReference type="InterPro" id="IPR011009">
    <property type="entry name" value="Kinase-like_dom_sf"/>
</dbReference>
<evidence type="ECO:0000256" key="11">
    <source>
        <dbReference type="ARBA" id="ARBA00022989"/>
    </source>
</evidence>
<evidence type="ECO:0000256" key="17">
    <source>
        <dbReference type="PROSITE-ProRule" id="PRU10141"/>
    </source>
</evidence>
<organism evidence="22 23">
    <name type="scientific">Arachis hypogaea</name>
    <name type="common">Peanut</name>
    <dbReference type="NCBI Taxonomy" id="3818"/>
    <lineage>
        <taxon>Eukaryota</taxon>
        <taxon>Viridiplantae</taxon>
        <taxon>Streptophyta</taxon>
        <taxon>Embryophyta</taxon>
        <taxon>Tracheophyta</taxon>
        <taxon>Spermatophyta</taxon>
        <taxon>Magnoliopsida</taxon>
        <taxon>eudicotyledons</taxon>
        <taxon>Gunneridae</taxon>
        <taxon>Pentapetalae</taxon>
        <taxon>rosids</taxon>
        <taxon>fabids</taxon>
        <taxon>Fabales</taxon>
        <taxon>Fabaceae</taxon>
        <taxon>Papilionoideae</taxon>
        <taxon>50 kb inversion clade</taxon>
        <taxon>dalbergioids sensu lato</taxon>
        <taxon>Dalbergieae</taxon>
        <taxon>Pterocarpus clade</taxon>
        <taxon>Arachis</taxon>
    </lineage>
</organism>
<proteinExistence type="predicted"/>
<feature type="chain" id="PRO_5019042467" description="Cysteine-rich receptor-like protein kinase" evidence="19">
    <location>
        <begin position="21"/>
        <end position="921"/>
    </location>
</feature>
<dbReference type="AlphaFoldDB" id="A0A445C068"/>
<dbReference type="Gene3D" id="3.30.200.20">
    <property type="entry name" value="Phosphorylase Kinase, domain 1"/>
    <property type="match status" value="1"/>
</dbReference>
<feature type="domain" description="Gnk2-homologous" evidence="21">
    <location>
        <begin position="142"/>
        <end position="248"/>
    </location>
</feature>
<evidence type="ECO:0000256" key="12">
    <source>
        <dbReference type="ARBA" id="ARBA00023136"/>
    </source>
</evidence>
<dbReference type="PROSITE" id="PS00108">
    <property type="entry name" value="PROTEIN_KINASE_ST"/>
    <property type="match status" value="1"/>
</dbReference>
<dbReference type="GO" id="GO:0005524">
    <property type="term" value="F:ATP binding"/>
    <property type="evidence" value="ECO:0007669"/>
    <property type="project" value="UniProtKB-UniRule"/>
</dbReference>
<dbReference type="Gene3D" id="3.30.430.20">
    <property type="entry name" value="Gnk2 domain, C-X8-C-X2-C motif"/>
    <property type="match status" value="4"/>
</dbReference>
<dbReference type="PROSITE" id="PS50011">
    <property type="entry name" value="PROTEIN_KINASE_DOM"/>
    <property type="match status" value="1"/>
</dbReference>
<evidence type="ECO:0000256" key="15">
    <source>
        <dbReference type="ARBA" id="ARBA00047558"/>
    </source>
</evidence>
<comment type="caution">
    <text evidence="22">The sequence shown here is derived from an EMBL/GenBank/DDBJ whole genome shotgun (WGS) entry which is preliminary data.</text>
</comment>
<dbReference type="GO" id="GO:0042742">
    <property type="term" value="P:defense response to bacterium"/>
    <property type="evidence" value="ECO:0007669"/>
    <property type="project" value="TreeGrafter"/>
</dbReference>
<evidence type="ECO:0000256" key="8">
    <source>
        <dbReference type="ARBA" id="ARBA00022741"/>
    </source>
</evidence>
<dbReference type="InterPro" id="IPR038408">
    <property type="entry name" value="GNK2_sf"/>
</dbReference>
<dbReference type="Pfam" id="PF00069">
    <property type="entry name" value="Pkinase"/>
    <property type="match status" value="1"/>
</dbReference>
<keyword evidence="6 19" id="KW-0732">Signal</keyword>
<keyword evidence="5 18" id="KW-0812">Transmembrane</keyword>
<sequence>MAFSNLGFLFILIIFVHVDADDFHSSGSYCSSLNKTTPNSPFQLNLKTLFKYLSSNATTGNKEFYSTKVLGTNHFDTIYGLYLCRGDLPSQLCGKCISEATHSYLFPDPNQGIFDCSSSREGGISYDECMVQYSNNFTYFSAVDLTPSSSSCLSSNMSATFMNLVFDTLNKIADKASQGSTEKYATKQVRISGFRSLYSLAQCTPNLSSQDCRTCLGNMIKQVKQECGGNEATSSSRSCNLKYAMYPFYRESKSLAPVGLIPITNLSNDFGYLSHNCSTSTNETIIKNSQFESNLRNLLSSLSSNATNKIGFYKTTIGGGESPSDTVTGLFMCRGDVSLSLCQLCVQTAAKRIHSECSSSKEAIIWYTHCLLRYSYRSPLSTWNDTSPMFHEFNIANTSNLNREQQNSFTLTLVSTLSDITNMKEESTTKNYVTATAKLNGVQTLYALGQCTPDLNSGDCSSCLQNIFLYEIPWCCLSSPEGKVFYPSCYIMFGLSKFHGDDDRVQTPSQASLPPGATGGKRNGRYQKKILLIVVPTIVAGMLFLCSGWHLLRRKESKKYKTILRENIFGDEGSTLEPLQMDLAIIEAATNNFSTENLIGKGGFGNVYKGILSDGRHVAVKRLSKISKQGIKEFKNEVLLIAKFQHRNLVTFIGFCLKDEEKILIYEYVPNGSLDYFLFDTQQQKLLNWSQRYKIIKGVARGIHYLHEHSRPKIIHRDLKPSNVLLDTSMNPKISDFGIARIVEMDRDQEITNKIVGTFGYMSPEYAMLGYFSEKSDIFSFGVMILGIVTGKKILTSYDCYHLASGLLNYVWEKWTENKALSILDQKIKENYLEIEVIKCIQVGLLCVQENPDVRPPMITIISYLDNHLIEMPSPQEPAFMLHRRIIDQVQVVGGASSFDHINNFTPSSINEMSISEDLSR</sequence>
<comment type="catalytic activity">
    <reaction evidence="16">
        <text>L-threonyl-[protein] + ATP = O-phospho-L-threonyl-[protein] + ADP + H(+)</text>
        <dbReference type="Rhea" id="RHEA:46608"/>
        <dbReference type="Rhea" id="RHEA-COMP:11060"/>
        <dbReference type="Rhea" id="RHEA-COMP:11605"/>
        <dbReference type="ChEBI" id="CHEBI:15378"/>
        <dbReference type="ChEBI" id="CHEBI:30013"/>
        <dbReference type="ChEBI" id="CHEBI:30616"/>
        <dbReference type="ChEBI" id="CHEBI:61977"/>
        <dbReference type="ChEBI" id="CHEBI:456216"/>
    </reaction>
</comment>
<dbReference type="InterPro" id="IPR017441">
    <property type="entry name" value="Protein_kinase_ATP_BS"/>
</dbReference>
<evidence type="ECO:0000256" key="3">
    <source>
        <dbReference type="ARBA" id="ARBA00022553"/>
    </source>
</evidence>
<keyword evidence="11 18" id="KW-1133">Transmembrane helix</keyword>
<feature type="domain" description="Gnk2-homologous" evidence="21">
    <location>
        <begin position="273"/>
        <end position="379"/>
    </location>
</feature>
<comment type="catalytic activity">
    <reaction evidence="15">
        <text>L-seryl-[protein] + ATP = O-phospho-L-seryl-[protein] + ADP + H(+)</text>
        <dbReference type="Rhea" id="RHEA:17989"/>
        <dbReference type="Rhea" id="RHEA-COMP:9863"/>
        <dbReference type="Rhea" id="RHEA-COMP:11604"/>
        <dbReference type="ChEBI" id="CHEBI:15378"/>
        <dbReference type="ChEBI" id="CHEBI:29999"/>
        <dbReference type="ChEBI" id="CHEBI:30616"/>
        <dbReference type="ChEBI" id="CHEBI:83421"/>
        <dbReference type="ChEBI" id="CHEBI:456216"/>
    </reaction>
</comment>
<accession>A0A445C068</accession>
<feature type="domain" description="Protein kinase" evidence="20">
    <location>
        <begin position="593"/>
        <end position="870"/>
    </location>
</feature>
<dbReference type="GO" id="GO:0004674">
    <property type="term" value="F:protein serine/threonine kinase activity"/>
    <property type="evidence" value="ECO:0007669"/>
    <property type="project" value="UniProtKB-KW"/>
</dbReference>
<dbReference type="CDD" id="cd23509">
    <property type="entry name" value="Gnk2-like"/>
    <property type="match status" value="4"/>
</dbReference>
<comment type="subcellular location">
    <subcellularLocation>
        <location evidence="1">Membrane</location>
        <topology evidence="1">Single-pass membrane protein</topology>
    </subcellularLocation>
</comment>
<reference evidence="22 23" key="1">
    <citation type="submission" date="2019-01" db="EMBL/GenBank/DDBJ databases">
        <title>Sequencing of cultivated peanut Arachis hypogaea provides insights into genome evolution and oil improvement.</title>
        <authorList>
            <person name="Chen X."/>
        </authorList>
    </citation>
    <scope>NUCLEOTIDE SEQUENCE [LARGE SCALE GENOMIC DNA]</scope>
    <source>
        <strain evidence="23">cv. Fuhuasheng</strain>
        <tissue evidence="22">Leaves</tissue>
    </source>
</reference>
<dbReference type="Gene3D" id="1.10.510.10">
    <property type="entry name" value="Transferase(Phosphotransferase) domain 1"/>
    <property type="match status" value="1"/>
</dbReference>
<evidence type="ECO:0000313" key="22">
    <source>
        <dbReference type="EMBL" id="RYR44178.1"/>
    </source>
</evidence>
<evidence type="ECO:0000259" key="21">
    <source>
        <dbReference type="PROSITE" id="PS51473"/>
    </source>
</evidence>
<evidence type="ECO:0008006" key="24">
    <source>
        <dbReference type="Google" id="ProtNLM"/>
    </source>
</evidence>
<dbReference type="InterPro" id="IPR008271">
    <property type="entry name" value="Ser/Thr_kinase_AS"/>
</dbReference>
<keyword evidence="12 18" id="KW-0472">Membrane</keyword>
<feature type="domain" description="Gnk2-homologous" evidence="21">
    <location>
        <begin position="24"/>
        <end position="138"/>
    </location>
</feature>
<dbReference type="PROSITE" id="PS00107">
    <property type="entry name" value="PROTEIN_KINASE_ATP"/>
    <property type="match status" value="1"/>
</dbReference>
<evidence type="ECO:0000256" key="19">
    <source>
        <dbReference type="SAM" id="SignalP"/>
    </source>
</evidence>
<gene>
    <name evidence="22" type="ORF">Ahy_A08g040559</name>
</gene>
<evidence type="ECO:0000256" key="14">
    <source>
        <dbReference type="ARBA" id="ARBA00023180"/>
    </source>
</evidence>
<dbReference type="PANTHER" id="PTHR27002:SF1108">
    <property type="entry name" value="CYSTEINE-RICH RECEPTOR-KINASE-LIKE PROTEIN"/>
    <property type="match status" value="1"/>
</dbReference>
<keyword evidence="13" id="KW-0675">Receptor</keyword>
<name>A0A445C068_ARAHY</name>
<evidence type="ECO:0000313" key="23">
    <source>
        <dbReference type="Proteomes" id="UP000289738"/>
    </source>
</evidence>
<feature type="signal peptide" evidence="19">
    <location>
        <begin position="1"/>
        <end position="20"/>
    </location>
</feature>
<evidence type="ECO:0000256" key="5">
    <source>
        <dbReference type="ARBA" id="ARBA00022692"/>
    </source>
</evidence>
<evidence type="ECO:0000256" key="2">
    <source>
        <dbReference type="ARBA" id="ARBA00022527"/>
    </source>
</evidence>
<dbReference type="InterPro" id="IPR002902">
    <property type="entry name" value="GNK2"/>
</dbReference>
<feature type="domain" description="Gnk2-homologous" evidence="21">
    <location>
        <begin position="391"/>
        <end position="498"/>
    </location>
</feature>
<evidence type="ECO:0000256" key="13">
    <source>
        <dbReference type="ARBA" id="ARBA00023170"/>
    </source>
</evidence>
<dbReference type="GO" id="GO:0005886">
    <property type="term" value="C:plasma membrane"/>
    <property type="evidence" value="ECO:0007669"/>
    <property type="project" value="TreeGrafter"/>
</dbReference>
<evidence type="ECO:0000256" key="6">
    <source>
        <dbReference type="ARBA" id="ARBA00022729"/>
    </source>
</evidence>
<dbReference type="STRING" id="3818.A0A445C068"/>
<evidence type="ECO:0000256" key="4">
    <source>
        <dbReference type="ARBA" id="ARBA00022679"/>
    </source>
</evidence>
<keyword evidence="10 17" id="KW-0067">ATP-binding</keyword>
<dbReference type="PANTHER" id="PTHR27002">
    <property type="entry name" value="RECEPTOR-LIKE SERINE/THREONINE-PROTEIN KINASE SD1-8"/>
    <property type="match status" value="1"/>
</dbReference>
<dbReference type="FunFam" id="1.10.510.10:FF:000129">
    <property type="entry name" value="cysteine-rich receptor-like protein kinase 10"/>
    <property type="match status" value="1"/>
</dbReference>
<dbReference type="InterPro" id="IPR000719">
    <property type="entry name" value="Prot_kinase_dom"/>
</dbReference>
<feature type="transmembrane region" description="Helical" evidence="18">
    <location>
        <begin position="530"/>
        <end position="552"/>
    </location>
</feature>
<dbReference type="OrthoDB" id="1432794at2759"/>
<dbReference type="Gramene" id="arahy.Tifrunner.gnm2.ann2.Ah08g290100.1">
    <property type="protein sequence ID" value="arahy.Tifrunner.gnm2.ann2.Ah08g290100.1-CDS"/>
    <property type="gene ID" value="arahy.Tifrunner.gnm2.ann2.Ah08g290100"/>
</dbReference>
<dbReference type="Proteomes" id="UP000289738">
    <property type="component" value="Chromosome A08"/>
</dbReference>
<keyword evidence="3" id="KW-0597">Phosphoprotein</keyword>
<evidence type="ECO:0000259" key="20">
    <source>
        <dbReference type="PROSITE" id="PS50011"/>
    </source>
</evidence>
<evidence type="ECO:0000256" key="16">
    <source>
        <dbReference type="ARBA" id="ARBA00047951"/>
    </source>
</evidence>
<dbReference type="CDD" id="cd14066">
    <property type="entry name" value="STKc_IRAK"/>
    <property type="match status" value="1"/>
</dbReference>
<evidence type="ECO:0000256" key="10">
    <source>
        <dbReference type="ARBA" id="ARBA00022840"/>
    </source>
</evidence>
<keyword evidence="8 17" id="KW-0547">Nucleotide-binding</keyword>
<evidence type="ECO:0000256" key="7">
    <source>
        <dbReference type="ARBA" id="ARBA00022737"/>
    </source>
</evidence>
<keyword evidence="9" id="KW-0418">Kinase</keyword>
<keyword evidence="2" id="KW-0723">Serine/threonine-protein kinase</keyword>
<dbReference type="PROSITE" id="PS51473">
    <property type="entry name" value="GNK2"/>
    <property type="match status" value="4"/>
</dbReference>
<protein>
    <recommendedName>
        <fullName evidence="24">Cysteine-rich receptor-like protein kinase</fullName>
    </recommendedName>
</protein>
<dbReference type="FunFam" id="3.30.430.20:FF:000013">
    <property type="entry name" value="Cysteine-rich RLK (RECEPTOR-like protein kinase) 23"/>
    <property type="match status" value="1"/>
</dbReference>
<feature type="binding site" evidence="17">
    <location>
        <position position="621"/>
    </location>
    <ligand>
        <name>ATP</name>
        <dbReference type="ChEBI" id="CHEBI:30616"/>
    </ligand>
</feature>
<keyword evidence="7" id="KW-0677">Repeat</keyword>
<keyword evidence="14" id="KW-0325">Glycoprotein</keyword>
<evidence type="ECO:0000256" key="18">
    <source>
        <dbReference type="SAM" id="Phobius"/>
    </source>
</evidence>
<evidence type="ECO:0000256" key="1">
    <source>
        <dbReference type="ARBA" id="ARBA00004167"/>
    </source>
</evidence>
<dbReference type="EMBL" id="SDMP01000008">
    <property type="protein sequence ID" value="RYR44178.1"/>
    <property type="molecule type" value="Genomic_DNA"/>
</dbReference>
<dbReference type="Pfam" id="PF01657">
    <property type="entry name" value="Stress-antifung"/>
    <property type="match status" value="4"/>
</dbReference>
<dbReference type="FunFam" id="3.30.200.20:FF:000727">
    <property type="entry name" value="Cysteine-rich RLK (RECEPTOR-like protein kinase) 23"/>
    <property type="match status" value="1"/>
</dbReference>
<evidence type="ECO:0000256" key="9">
    <source>
        <dbReference type="ARBA" id="ARBA00022777"/>
    </source>
</evidence>